<evidence type="ECO:0000313" key="2">
    <source>
        <dbReference type="Proteomes" id="UP001496627"/>
    </source>
</evidence>
<protein>
    <submittedName>
        <fullName evidence="1">Invasion associated locus B family protein</fullName>
    </submittedName>
</protein>
<sequence length="230" mass="25375">MTTDTWDGFQWKGKIRSIGLILSFISFLNACVVARASNPTEPLTDDRWHHKITMEQVKHDHASEPDKKAKPRINELPSLPIGTTTLKEKFDDWAVECRTHEATTKCGVGQYQKDYRTSRTIVAIIVTPPAEGVVKVVVLLPFGLAVTDGIRIRLDNEVAEQHGEFATCIPAGCLVSLILSAATIDAVEHADKIQIFSNGYESGSPLPFTISLRGFSAAFARLKNLQQAMK</sequence>
<name>A0ABN3G9P7_9HYPH</name>
<accession>A0ABN3G9P7</accession>
<dbReference type="InterPro" id="IPR038696">
    <property type="entry name" value="IalB_sf"/>
</dbReference>
<dbReference type="RefSeq" id="WP_348863895.1">
    <property type="nucleotide sequence ID" value="NZ_JBEAAL010000018.1"/>
</dbReference>
<dbReference type="EMBL" id="JBEAAL010000018">
    <property type="protein sequence ID" value="MEQ1407427.1"/>
    <property type="molecule type" value="Genomic_DNA"/>
</dbReference>
<evidence type="ECO:0000313" key="1">
    <source>
        <dbReference type="EMBL" id="MEQ1407427.1"/>
    </source>
</evidence>
<gene>
    <name evidence="1" type="ORF">ABK249_21115</name>
</gene>
<dbReference type="Proteomes" id="UP001496627">
    <property type="component" value="Unassembled WGS sequence"/>
</dbReference>
<comment type="caution">
    <text evidence="1">The sequence shown here is derived from an EMBL/GenBank/DDBJ whole genome shotgun (WGS) entry which is preliminary data.</text>
</comment>
<keyword evidence="2" id="KW-1185">Reference proteome</keyword>
<organism evidence="1 2">
    <name type="scientific">Neorhizobium phenanthreniclasticum</name>
    <dbReference type="NCBI Taxonomy" id="3157917"/>
    <lineage>
        <taxon>Bacteria</taxon>
        <taxon>Pseudomonadati</taxon>
        <taxon>Pseudomonadota</taxon>
        <taxon>Alphaproteobacteria</taxon>
        <taxon>Hyphomicrobiales</taxon>
        <taxon>Rhizobiaceae</taxon>
        <taxon>Rhizobium/Agrobacterium group</taxon>
        <taxon>Neorhizobium</taxon>
    </lineage>
</organism>
<dbReference type="Pfam" id="PF06776">
    <property type="entry name" value="IalB"/>
    <property type="match status" value="1"/>
</dbReference>
<dbReference type="Gene3D" id="2.60.40.1880">
    <property type="entry name" value="Invasion associated locus B (IalB) protein"/>
    <property type="match status" value="1"/>
</dbReference>
<reference evidence="1 2" key="1">
    <citation type="submission" date="2024-05" db="EMBL/GenBank/DDBJ databases">
        <title>Neorhizobium sp. Rsf11, a plant growth promoting and heavy metal resistant PAH-degrader.</title>
        <authorList>
            <person name="Golubev S.N."/>
            <person name="Muratova A.Y."/>
            <person name="Markelova M.I."/>
        </authorList>
    </citation>
    <scope>NUCLEOTIDE SEQUENCE [LARGE SCALE GENOMIC DNA]</scope>
    <source>
        <strain evidence="1 2">Rsf11</strain>
    </source>
</reference>
<proteinExistence type="predicted"/>
<dbReference type="InterPro" id="IPR010642">
    <property type="entry name" value="Invasion_prot_B"/>
</dbReference>